<dbReference type="PROSITE" id="PS51898">
    <property type="entry name" value="TYR_RECOMBINASE"/>
    <property type="match status" value="1"/>
</dbReference>
<comment type="similarity">
    <text evidence="1">Belongs to the 'phage' integrase family.</text>
</comment>
<sequence length="132" mass="15054">MITDTKTVNGDRYIPLNNTAINALKQIQDYNQYYNIQTNLVVSNDKGAMVNERNLQRTLDRVLKKGMGDDYKHHGIHSLRHTMGSMALSTGKIDIKVVSEILGHSDINLTYNKYIHIIKEQKTQALELLDVI</sequence>
<dbReference type="InterPro" id="IPR013762">
    <property type="entry name" value="Integrase-like_cat_sf"/>
</dbReference>
<dbReference type="PANTHER" id="PTHR30349:SF41">
    <property type="entry name" value="INTEGRASE_RECOMBINASE PROTEIN MJ0367-RELATED"/>
    <property type="match status" value="1"/>
</dbReference>
<dbReference type="GO" id="GO:0006310">
    <property type="term" value="P:DNA recombination"/>
    <property type="evidence" value="ECO:0007669"/>
    <property type="project" value="UniProtKB-KW"/>
</dbReference>
<accession>A0A6P1TUW4</accession>
<organism evidence="5 6">
    <name type="scientific">Anaerocolumna sedimenticola</name>
    <dbReference type="NCBI Taxonomy" id="2696063"/>
    <lineage>
        <taxon>Bacteria</taxon>
        <taxon>Bacillati</taxon>
        <taxon>Bacillota</taxon>
        <taxon>Clostridia</taxon>
        <taxon>Lachnospirales</taxon>
        <taxon>Lachnospiraceae</taxon>
        <taxon>Anaerocolumna</taxon>
    </lineage>
</organism>
<dbReference type="SUPFAM" id="SSF56349">
    <property type="entry name" value="DNA breaking-rejoining enzymes"/>
    <property type="match status" value="1"/>
</dbReference>
<reference evidence="5 6" key="1">
    <citation type="submission" date="2020-01" db="EMBL/GenBank/DDBJ databases">
        <title>Genome analysis of Anaerocolumna sp. CBA3638.</title>
        <authorList>
            <person name="Kim J."/>
            <person name="Roh S.W."/>
        </authorList>
    </citation>
    <scope>NUCLEOTIDE SEQUENCE [LARGE SCALE GENOMIC DNA]</scope>
    <source>
        <strain evidence="5 6">CBA3638</strain>
    </source>
</reference>
<dbReference type="EMBL" id="CP048000">
    <property type="protein sequence ID" value="QHQ63771.1"/>
    <property type="molecule type" value="Genomic_DNA"/>
</dbReference>
<evidence type="ECO:0000256" key="3">
    <source>
        <dbReference type="ARBA" id="ARBA00023172"/>
    </source>
</evidence>
<dbReference type="AlphaFoldDB" id="A0A6P1TUW4"/>
<dbReference type="GO" id="GO:0003677">
    <property type="term" value="F:DNA binding"/>
    <property type="evidence" value="ECO:0007669"/>
    <property type="project" value="UniProtKB-KW"/>
</dbReference>
<dbReference type="Proteomes" id="UP000464314">
    <property type="component" value="Chromosome"/>
</dbReference>
<dbReference type="GO" id="GO:0015074">
    <property type="term" value="P:DNA integration"/>
    <property type="evidence" value="ECO:0007669"/>
    <property type="project" value="InterPro"/>
</dbReference>
<dbReference type="InterPro" id="IPR050090">
    <property type="entry name" value="Tyrosine_recombinase_XerCD"/>
</dbReference>
<protein>
    <submittedName>
        <fullName evidence="5">Tyrosine-type recombinase/integrase</fullName>
    </submittedName>
</protein>
<evidence type="ECO:0000256" key="2">
    <source>
        <dbReference type="ARBA" id="ARBA00023125"/>
    </source>
</evidence>
<feature type="domain" description="Tyr recombinase" evidence="4">
    <location>
        <begin position="1"/>
        <end position="127"/>
    </location>
</feature>
<evidence type="ECO:0000259" key="4">
    <source>
        <dbReference type="PROSITE" id="PS51898"/>
    </source>
</evidence>
<dbReference type="Pfam" id="PF00589">
    <property type="entry name" value="Phage_integrase"/>
    <property type="match status" value="1"/>
</dbReference>
<keyword evidence="2" id="KW-0238">DNA-binding</keyword>
<gene>
    <name evidence="5" type="ORF">Ana3638_15380</name>
</gene>
<dbReference type="InterPro" id="IPR011010">
    <property type="entry name" value="DNA_brk_join_enz"/>
</dbReference>
<evidence type="ECO:0000313" key="5">
    <source>
        <dbReference type="EMBL" id="QHQ63771.1"/>
    </source>
</evidence>
<dbReference type="PANTHER" id="PTHR30349">
    <property type="entry name" value="PHAGE INTEGRASE-RELATED"/>
    <property type="match status" value="1"/>
</dbReference>
<dbReference type="Gene3D" id="1.10.443.10">
    <property type="entry name" value="Intergrase catalytic core"/>
    <property type="match status" value="1"/>
</dbReference>
<evidence type="ECO:0000256" key="1">
    <source>
        <dbReference type="ARBA" id="ARBA00008857"/>
    </source>
</evidence>
<name>A0A6P1TUW4_9FIRM</name>
<dbReference type="KEGG" id="anr:Ana3638_15380"/>
<keyword evidence="6" id="KW-1185">Reference proteome</keyword>
<evidence type="ECO:0000313" key="6">
    <source>
        <dbReference type="Proteomes" id="UP000464314"/>
    </source>
</evidence>
<dbReference type="InterPro" id="IPR002104">
    <property type="entry name" value="Integrase_catalytic"/>
</dbReference>
<proteinExistence type="inferred from homology"/>
<keyword evidence="3" id="KW-0233">DNA recombination</keyword>